<gene>
    <name evidence="2" type="ORF">TeGR_g13540</name>
</gene>
<feature type="transmembrane region" description="Helical" evidence="1">
    <location>
        <begin position="164"/>
        <end position="188"/>
    </location>
</feature>
<feature type="transmembrane region" description="Helical" evidence="1">
    <location>
        <begin position="59"/>
        <end position="80"/>
    </location>
</feature>
<evidence type="ECO:0000313" key="3">
    <source>
        <dbReference type="Proteomes" id="UP001165060"/>
    </source>
</evidence>
<feature type="transmembrane region" description="Helical" evidence="1">
    <location>
        <begin position="128"/>
        <end position="144"/>
    </location>
</feature>
<evidence type="ECO:0000313" key="2">
    <source>
        <dbReference type="EMBL" id="GMI40405.1"/>
    </source>
</evidence>
<dbReference type="Proteomes" id="UP001165060">
    <property type="component" value="Unassembled WGS sequence"/>
</dbReference>
<proteinExistence type="predicted"/>
<comment type="caution">
    <text evidence="2">The sequence shown here is derived from an EMBL/GenBank/DDBJ whole genome shotgun (WGS) entry which is preliminary data.</text>
</comment>
<feature type="transmembrane region" description="Helical" evidence="1">
    <location>
        <begin position="92"/>
        <end position="119"/>
    </location>
</feature>
<accession>A0ABQ6N492</accession>
<dbReference type="EMBL" id="BRYB01000933">
    <property type="protein sequence ID" value="GMI40405.1"/>
    <property type="molecule type" value="Genomic_DNA"/>
</dbReference>
<feature type="transmembrane region" description="Helical" evidence="1">
    <location>
        <begin position="195"/>
        <end position="213"/>
    </location>
</feature>
<keyword evidence="1" id="KW-0812">Transmembrane</keyword>
<organism evidence="2 3">
    <name type="scientific">Tetraparma gracilis</name>
    <dbReference type="NCBI Taxonomy" id="2962635"/>
    <lineage>
        <taxon>Eukaryota</taxon>
        <taxon>Sar</taxon>
        <taxon>Stramenopiles</taxon>
        <taxon>Ochrophyta</taxon>
        <taxon>Bolidophyceae</taxon>
        <taxon>Parmales</taxon>
        <taxon>Triparmaceae</taxon>
        <taxon>Tetraparma</taxon>
    </lineage>
</organism>
<sequence length="325" mass="35929">MGVGLYCCGAAIYDFRLFRLMTSLSCPSPVPPSPSTSTPSTPQPHSYRAIRGGLALQPLLSFAYGVSVFLGGYGSFLYHASAGSPLGGQMDIWSIFVMCNAVATLIFYTMATSITSAILPKSRFPPKLCNTILAFACIAFLVWLDNFSWNWHEHFWLGSWDAMYTLLIQFVGSITASAAFLVVCLYALNNKHRAVPFFPLGLVTVAIAFASWTPEELNGECLEIAEQGATSFWQLHAIWHSFLALTLMLIFMYMRSVGVEAEGKGGVGGLGLTEWDFHFLREPQRGEQGEFEERSLEMVAAASNRMYEPPLLAGEAEEDYVYRII</sequence>
<reference evidence="2 3" key="1">
    <citation type="journal article" date="2023" name="Commun. Biol.">
        <title>Genome analysis of Parmales, the sister group of diatoms, reveals the evolutionary specialization of diatoms from phago-mixotrophs to photoautotrophs.</title>
        <authorList>
            <person name="Ban H."/>
            <person name="Sato S."/>
            <person name="Yoshikawa S."/>
            <person name="Yamada K."/>
            <person name="Nakamura Y."/>
            <person name="Ichinomiya M."/>
            <person name="Sato N."/>
            <person name="Blanc-Mathieu R."/>
            <person name="Endo H."/>
            <person name="Kuwata A."/>
            <person name="Ogata H."/>
        </authorList>
    </citation>
    <scope>NUCLEOTIDE SEQUENCE [LARGE SCALE GENOMIC DNA]</scope>
</reference>
<name>A0ABQ6N492_9STRA</name>
<evidence type="ECO:0000256" key="1">
    <source>
        <dbReference type="SAM" id="Phobius"/>
    </source>
</evidence>
<feature type="transmembrane region" description="Helical" evidence="1">
    <location>
        <begin position="233"/>
        <end position="254"/>
    </location>
</feature>
<keyword evidence="1" id="KW-0472">Membrane</keyword>
<keyword evidence="1" id="KW-1133">Transmembrane helix</keyword>
<protein>
    <submittedName>
        <fullName evidence="2">Uncharacterized protein</fullName>
    </submittedName>
</protein>
<keyword evidence="3" id="KW-1185">Reference proteome</keyword>